<keyword evidence="1" id="KW-0614">Plasmid</keyword>
<geneLocation type="plasmid" evidence="1">
    <name>pPp47</name>
</geneLocation>
<name>A0A2P1BQA7_9GAMM</name>
<dbReference type="EMBL" id="MG516912">
    <property type="protein sequence ID" value="AVI43925.1"/>
    <property type="molecule type" value="Genomic_DNA"/>
</dbReference>
<protein>
    <submittedName>
        <fullName evidence="1">Uncharacterized protein</fullName>
    </submittedName>
</protein>
<dbReference type="AlphaFoldDB" id="A0A2P1BQA7"/>
<organism evidence="1">
    <name type="scientific">Proteus penneri</name>
    <dbReference type="NCBI Taxonomy" id="102862"/>
    <lineage>
        <taxon>Bacteria</taxon>
        <taxon>Pseudomonadati</taxon>
        <taxon>Pseudomonadota</taxon>
        <taxon>Gammaproteobacteria</taxon>
        <taxon>Enterobacterales</taxon>
        <taxon>Morganellaceae</taxon>
        <taxon>Proteus</taxon>
    </lineage>
</organism>
<reference evidence="1" key="1">
    <citation type="journal article" date="2018" name="Antimicrob. Agents Chemother.">
        <title>Characterization of the complete nucleotide sequences of IMP-4-encoding plasmids, belonging to diverse Inc families, recovered from Enterobacteriaceae of wildlife origin.</title>
        <authorList>
            <person name="Dolejska M."/>
            <person name="Papagiannitsis C.C."/>
            <person name="Pratova H."/>
            <person name="Medvecky M."/>
            <person name="Davidova Gerzova L."/>
            <person name="Valcek A."/>
        </authorList>
    </citation>
    <scope>NUCLEOTIDE SEQUENCE</scope>
    <source>
        <plasmid evidence="1">pPp47</plasmid>
    </source>
</reference>
<sequence length="65" mass="7717">MVNVIWSLFSVEKQWLVQQVLLKRLPWRRIKMSQSSEYMLAEQLQPATCLKDYNVIVPFHGIGIR</sequence>
<proteinExistence type="predicted"/>
<evidence type="ECO:0000313" key="1">
    <source>
        <dbReference type="EMBL" id="AVI43925.1"/>
    </source>
</evidence>
<accession>A0A2P1BQA7</accession>